<evidence type="ECO:0000313" key="3">
    <source>
        <dbReference type="Proteomes" id="UP000245119"/>
    </source>
</evidence>
<dbReference type="Proteomes" id="UP000245119">
    <property type="component" value="Linkage Group LG6"/>
</dbReference>
<feature type="compositionally biased region" description="Basic and acidic residues" evidence="1">
    <location>
        <begin position="117"/>
        <end position="127"/>
    </location>
</feature>
<dbReference type="EMBL" id="PZQS01000006">
    <property type="protein sequence ID" value="PVD28634.1"/>
    <property type="molecule type" value="Genomic_DNA"/>
</dbReference>
<organism evidence="2 3">
    <name type="scientific">Pomacea canaliculata</name>
    <name type="common">Golden apple snail</name>
    <dbReference type="NCBI Taxonomy" id="400727"/>
    <lineage>
        <taxon>Eukaryota</taxon>
        <taxon>Metazoa</taxon>
        <taxon>Spiralia</taxon>
        <taxon>Lophotrochozoa</taxon>
        <taxon>Mollusca</taxon>
        <taxon>Gastropoda</taxon>
        <taxon>Caenogastropoda</taxon>
        <taxon>Architaenioglossa</taxon>
        <taxon>Ampullarioidea</taxon>
        <taxon>Ampullariidae</taxon>
        <taxon>Pomacea</taxon>
    </lineage>
</organism>
<protein>
    <submittedName>
        <fullName evidence="2">Uncharacterized protein</fullName>
    </submittedName>
</protein>
<name>A0A2T7P5D6_POMCA</name>
<keyword evidence="3" id="KW-1185">Reference proteome</keyword>
<reference evidence="2 3" key="1">
    <citation type="submission" date="2018-04" db="EMBL/GenBank/DDBJ databases">
        <title>The genome of golden apple snail Pomacea canaliculata provides insight into stress tolerance and invasive adaptation.</title>
        <authorList>
            <person name="Liu C."/>
            <person name="Liu B."/>
            <person name="Ren Y."/>
            <person name="Zhang Y."/>
            <person name="Wang H."/>
            <person name="Li S."/>
            <person name="Jiang F."/>
            <person name="Yin L."/>
            <person name="Zhang G."/>
            <person name="Qian W."/>
            <person name="Fan W."/>
        </authorList>
    </citation>
    <scope>NUCLEOTIDE SEQUENCE [LARGE SCALE GENOMIC DNA]</scope>
    <source>
        <strain evidence="2">SZHN2017</strain>
        <tissue evidence="2">Muscle</tissue>
    </source>
</reference>
<proteinExistence type="predicted"/>
<evidence type="ECO:0000313" key="2">
    <source>
        <dbReference type="EMBL" id="PVD28634.1"/>
    </source>
</evidence>
<evidence type="ECO:0000256" key="1">
    <source>
        <dbReference type="SAM" id="MobiDB-lite"/>
    </source>
</evidence>
<comment type="caution">
    <text evidence="2">The sequence shown here is derived from an EMBL/GenBank/DDBJ whole genome shotgun (WGS) entry which is preliminary data.</text>
</comment>
<feature type="region of interest" description="Disordered" evidence="1">
    <location>
        <begin position="110"/>
        <end position="135"/>
    </location>
</feature>
<gene>
    <name evidence="2" type="ORF">C0Q70_11228</name>
</gene>
<accession>A0A2T7P5D6</accession>
<dbReference type="AlphaFoldDB" id="A0A2T7P5D6"/>
<sequence length="135" mass="15049">MSPQLSLALSVFVDDGSDDNDVVVAAVSDAVVGKPLFPLVLGYSAFFTDPQESQTHLDIVLIFASPRKQKVRFQKDRFRREIIENVFANCFGKQACHRFPVTLSVRRMKESVAASSETRRGEAGEKEQEIEDMGP</sequence>